<sequence>MVSSDDDEEGLIHSPRLRRKCRFSEPEYLDFKTWREKTCCLIRSENHVLMDNDDDLRKAISQAMFLETASKNLIRKRKRQLDVMDKLRNDEGAIGKKLLFENEHKVRKFYGPAYTSVTNEWKDAFERASRPLDAPDTRRPPPSHLPLPPMHVPPPSVFKPCDPVSPFARPPSTTSVTSAMSRAFISSTPRVPFTLTSQHLLPPVVKKDQYDFIRSAAKDEVENVQRQKHNLKNFKARDFGDNTSWRMPYHPVPVPPPKILPFITNYLPPPLLQRSAVPALRESFENDESSSTSMLPSLIPSTPSGIIGINVHGLYVGSRSRILPFEEMAKSRHGTHGI</sequence>
<dbReference type="WBParaSite" id="Csp11.Scaffold630.g20381.t2">
    <property type="protein sequence ID" value="Csp11.Scaffold630.g20381.t2"/>
    <property type="gene ID" value="Csp11.Scaffold630.g20381"/>
</dbReference>
<dbReference type="AlphaFoldDB" id="A0A1I7UXQ1"/>
<dbReference type="Proteomes" id="UP000095282">
    <property type="component" value="Unplaced"/>
</dbReference>
<organism evidence="1 2">
    <name type="scientific">Caenorhabditis tropicalis</name>
    <dbReference type="NCBI Taxonomy" id="1561998"/>
    <lineage>
        <taxon>Eukaryota</taxon>
        <taxon>Metazoa</taxon>
        <taxon>Ecdysozoa</taxon>
        <taxon>Nematoda</taxon>
        <taxon>Chromadorea</taxon>
        <taxon>Rhabditida</taxon>
        <taxon>Rhabditina</taxon>
        <taxon>Rhabditomorpha</taxon>
        <taxon>Rhabditoidea</taxon>
        <taxon>Rhabditidae</taxon>
        <taxon>Peloderinae</taxon>
        <taxon>Caenorhabditis</taxon>
    </lineage>
</organism>
<proteinExistence type="predicted"/>
<reference evidence="2" key="1">
    <citation type="submission" date="2016-11" db="UniProtKB">
        <authorList>
            <consortium name="WormBaseParasite"/>
        </authorList>
    </citation>
    <scope>IDENTIFICATION</scope>
</reference>
<protein>
    <submittedName>
        <fullName evidence="2">Verprolin</fullName>
    </submittedName>
</protein>
<name>A0A1I7UXQ1_9PELO</name>
<evidence type="ECO:0000313" key="1">
    <source>
        <dbReference type="Proteomes" id="UP000095282"/>
    </source>
</evidence>
<accession>A0A1I7UXQ1</accession>
<keyword evidence="1" id="KW-1185">Reference proteome</keyword>
<evidence type="ECO:0000313" key="2">
    <source>
        <dbReference type="WBParaSite" id="Csp11.Scaffold630.g20381.t2"/>
    </source>
</evidence>